<name>A0AAN7TWX7_9MYCE</name>
<dbReference type="Pfam" id="PF00583">
    <property type="entry name" value="Acetyltransf_1"/>
    <property type="match status" value="1"/>
</dbReference>
<dbReference type="SUPFAM" id="SSF55729">
    <property type="entry name" value="Acyl-CoA N-acyltransferases (Nat)"/>
    <property type="match status" value="1"/>
</dbReference>
<dbReference type="PANTHER" id="PTHR43420">
    <property type="entry name" value="ACETYLTRANSFERASE"/>
    <property type="match status" value="1"/>
</dbReference>
<dbReference type="CDD" id="cd04301">
    <property type="entry name" value="NAT_SF"/>
    <property type="match status" value="1"/>
</dbReference>
<evidence type="ECO:0000313" key="5">
    <source>
        <dbReference type="Proteomes" id="UP001344447"/>
    </source>
</evidence>
<gene>
    <name evidence="4" type="ORF">RB653_007694</name>
</gene>
<dbReference type="PANTHER" id="PTHR43420:SF47">
    <property type="entry name" value="N-ACETYLTRANSFERASE DOMAIN-CONTAINING PROTEIN"/>
    <property type="match status" value="1"/>
</dbReference>
<keyword evidence="1" id="KW-0808">Transferase</keyword>
<dbReference type="InterPro" id="IPR050680">
    <property type="entry name" value="YpeA/RimI_acetyltransf"/>
</dbReference>
<evidence type="ECO:0000256" key="2">
    <source>
        <dbReference type="ARBA" id="ARBA00023315"/>
    </source>
</evidence>
<organism evidence="4 5">
    <name type="scientific">Dictyostelium firmibasis</name>
    <dbReference type="NCBI Taxonomy" id="79012"/>
    <lineage>
        <taxon>Eukaryota</taxon>
        <taxon>Amoebozoa</taxon>
        <taxon>Evosea</taxon>
        <taxon>Eumycetozoa</taxon>
        <taxon>Dictyostelia</taxon>
        <taxon>Dictyosteliales</taxon>
        <taxon>Dictyosteliaceae</taxon>
        <taxon>Dictyostelium</taxon>
    </lineage>
</organism>
<dbReference type="AlphaFoldDB" id="A0AAN7TWX7"/>
<dbReference type="EMBL" id="JAVFKY010000005">
    <property type="protein sequence ID" value="KAK5576550.1"/>
    <property type="molecule type" value="Genomic_DNA"/>
</dbReference>
<dbReference type="Gene3D" id="3.40.630.30">
    <property type="match status" value="1"/>
</dbReference>
<protein>
    <recommendedName>
        <fullName evidence="3">N-acetyltransferase domain-containing protein</fullName>
    </recommendedName>
</protein>
<dbReference type="Proteomes" id="UP001344447">
    <property type="component" value="Unassembled WGS sequence"/>
</dbReference>
<proteinExistence type="predicted"/>
<sequence length="187" mass="21863">MDCFVIKCTPKDIDKLIKVSIKTFLDTFSSSNEGENMKRYIENAFNKQKIEKELNNLNSSFYLLYNGIDEVSSIQNEPIGYFKLNDLDAQGSDNYEDTSNSIELERIYLLKEHQKKGLGQFMMDKAIEISKNKKRSYIWLGVWEKNYSSLEFYKKNGFIKFGCHTFTIGNDHQNDFLLKLNLISKTK</sequence>
<dbReference type="GO" id="GO:0016747">
    <property type="term" value="F:acyltransferase activity, transferring groups other than amino-acyl groups"/>
    <property type="evidence" value="ECO:0007669"/>
    <property type="project" value="InterPro"/>
</dbReference>
<evidence type="ECO:0000259" key="3">
    <source>
        <dbReference type="PROSITE" id="PS51186"/>
    </source>
</evidence>
<evidence type="ECO:0000313" key="4">
    <source>
        <dbReference type="EMBL" id="KAK5576550.1"/>
    </source>
</evidence>
<dbReference type="InterPro" id="IPR000182">
    <property type="entry name" value="GNAT_dom"/>
</dbReference>
<dbReference type="PROSITE" id="PS51186">
    <property type="entry name" value="GNAT"/>
    <property type="match status" value="1"/>
</dbReference>
<evidence type="ECO:0000256" key="1">
    <source>
        <dbReference type="ARBA" id="ARBA00022679"/>
    </source>
</evidence>
<feature type="domain" description="N-acetyltransferase" evidence="3">
    <location>
        <begin position="3"/>
        <end position="183"/>
    </location>
</feature>
<comment type="caution">
    <text evidence="4">The sequence shown here is derived from an EMBL/GenBank/DDBJ whole genome shotgun (WGS) entry which is preliminary data.</text>
</comment>
<keyword evidence="5" id="KW-1185">Reference proteome</keyword>
<dbReference type="InterPro" id="IPR016181">
    <property type="entry name" value="Acyl_CoA_acyltransferase"/>
</dbReference>
<keyword evidence="2" id="KW-0012">Acyltransferase</keyword>
<accession>A0AAN7TWX7</accession>
<reference evidence="4 5" key="1">
    <citation type="submission" date="2023-11" db="EMBL/GenBank/DDBJ databases">
        <title>Dfirmibasis_genome.</title>
        <authorList>
            <person name="Edelbroek B."/>
            <person name="Kjellin J."/>
            <person name="Jerlstrom-Hultqvist J."/>
            <person name="Soderbom F."/>
        </authorList>
    </citation>
    <scope>NUCLEOTIDE SEQUENCE [LARGE SCALE GENOMIC DNA]</scope>
    <source>
        <strain evidence="4 5">TNS-C-14</strain>
    </source>
</reference>